<organism evidence="2 3">
    <name type="scientific">Vigna unguiculata</name>
    <name type="common">Cowpea</name>
    <dbReference type="NCBI Taxonomy" id="3917"/>
    <lineage>
        <taxon>Eukaryota</taxon>
        <taxon>Viridiplantae</taxon>
        <taxon>Streptophyta</taxon>
        <taxon>Embryophyta</taxon>
        <taxon>Tracheophyta</taxon>
        <taxon>Spermatophyta</taxon>
        <taxon>Magnoliopsida</taxon>
        <taxon>eudicotyledons</taxon>
        <taxon>Gunneridae</taxon>
        <taxon>Pentapetalae</taxon>
        <taxon>rosids</taxon>
        <taxon>fabids</taxon>
        <taxon>Fabales</taxon>
        <taxon>Fabaceae</taxon>
        <taxon>Papilionoideae</taxon>
        <taxon>50 kb inversion clade</taxon>
        <taxon>NPAAA clade</taxon>
        <taxon>indigoferoid/millettioid clade</taxon>
        <taxon>Phaseoleae</taxon>
        <taxon>Vigna</taxon>
    </lineage>
</organism>
<sequence length="103" mass="10851">MKVSPSASSCNSDGCVVAGITVVGFRGAFAVTVVTGGVAACHWVMCWLRPFPESLLQLASGGSRFHTVEASSSSFSHSSLQRERERGEMQRGEGEEGLASFVP</sequence>
<evidence type="ECO:0000313" key="3">
    <source>
        <dbReference type="Proteomes" id="UP000501690"/>
    </source>
</evidence>
<keyword evidence="3" id="KW-1185">Reference proteome</keyword>
<evidence type="ECO:0000256" key="1">
    <source>
        <dbReference type="SAM" id="MobiDB-lite"/>
    </source>
</evidence>
<dbReference type="Proteomes" id="UP000501690">
    <property type="component" value="Linkage Group LG6"/>
</dbReference>
<dbReference type="AlphaFoldDB" id="A0A4D6M972"/>
<evidence type="ECO:0000313" key="2">
    <source>
        <dbReference type="EMBL" id="QCD97038.1"/>
    </source>
</evidence>
<name>A0A4D6M972_VIGUN</name>
<protein>
    <submittedName>
        <fullName evidence="2">Uncharacterized protein</fullName>
    </submittedName>
</protein>
<feature type="region of interest" description="Disordered" evidence="1">
    <location>
        <begin position="70"/>
        <end position="103"/>
    </location>
</feature>
<accession>A0A4D6M972</accession>
<dbReference type="EMBL" id="CP039350">
    <property type="protein sequence ID" value="QCD97038.1"/>
    <property type="molecule type" value="Genomic_DNA"/>
</dbReference>
<feature type="compositionally biased region" description="Basic and acidic residues" evidence="1">
    <location>
        <begin position="80"/>
        <end position="94"/>
    </location>
</feature>
<gene>
    <name evidence="2" type="ORF">DEO72_LG6g1748</name>
</gene>
<reference evidence="2 3" key="1">
    <citation type="submission" date="2019-04" db="EMBL/GenBank/DDBJ databases">
        <title>An improved genome assembly and genetic linkage map for asparagus bean, Vigna unguiculata ssp. sesquipedialis.</title>
        <authorList>
            <person name="Xia Q."/>
            <person name="Zhang R."/>
            <person name="Dong Y."/>
        </authorList>
    </citation>
    <scope>NUCLEOTIDE SEQUENCE [LARGE SCALE GENOMIC DNA]</scope>
    <source>
        <tissue evidence="2">Leaf</tissue>
    </source>
</reference>
<proteinExistence type="predicted"/>